<gene>
    <name evidence="1" type="ordered locus">Fleli_3902</name>
</gene>
<reference evidence="2" key="1">
    <citation type="submission" date="2012-06" db="EMBL/GenBank/DDBJ databases">
        <title>The complete genome of Flexibacter litoralis DSM 6794.</title>
        <authorList>
            <person name="Lucas S."/>
            <person name="Copeland A."/>
            <person name="Lapidus A."/>
            <person name="Glavina del Rio T."/>
            <person name="Dalin E."/>
            <person name="Tice H."/>
            <person name="Bruce D."/>
            <person name="Goodwin L."/>
            <person name="Pitluck S."/>
            <person name="Peters L."/>
            <person name="Ovchinnikova G."/>
            <person name="Lu M."/>
            <person name="Kyrpides N."/>
            <person name="Mavromatis K."/>
            <person name="Ivanova N."/>
            <person name="Brettin T."/>
            <person name="Detter J.C."/>
            <person name="Han C."/>
            <person name="Larimer F."/>
            <person name="Land M."/>
            <person name="Hauser L."/>
            <person name="Markowitz V."/>
            <person name="Cheng J.-F."/>
            <person name="Hugenholtz P."/>
            <person name="Woyke T."/>
            <person name="Wu D."/>
            <person name="Spring S."/>
            <person name="Lang E."/>
            <person name="Kopitz M."/>
            <person name="Brambilla E."/>
            <person name="Klenk H.-P."/>
            <person name="Eisen J.A."/>
        </authorList>
    </citation>
    <scope>NUCLEOTIDE SEQUENCE [LARGE SCALE GENOMIC DNA]</scope>
    <source>
        <strain evidence="2">ATCC 23117 / DSM 6794 / NBRC 15988 / NCIMB 1366 / Sio-4</strain>
    </source>
</reference>
<organism evidence="1 2">
    <name type="scientific">Bernardetia litoralis (strain ATCC 23117 / DSM 6794 / NBRC 15988 / NCIMB 1366 / Fx l1 / Sio-4)</name>
    <name type="common">Flexibacter litoralis</name>
    <dbReference type="NCBI Taxonomy" id="880071"/>
    <lineage>
        <taxon>Bacteria</taxon>
        <taxon>Pseudomonadati</taxon>
        <taxon>Bacteroidota</taxon>
        <taxon>Cytophagia</taxon>
        <taxon>Cytophagales</taxon>
        <taxon>Bernardetiaceae</taxon>
        <taxon>Bernardetia</taxon>
    </lineage>
</organism>
<dbReference type="KEGG" id="fli:Fleli_3902"/>
<dbReference type="InterPro" id="IPR024962">
    <property type="entry name" value="YukD-like"/>
</dbReference>
<dbReference type="RefSeq" id="WP_014799628.1">
    <property type="nucleotide sequence ID" value="NC_018018.1"/>
</dbReference>
<dbReference type="CDD" id="cd17039">
    <property type="entry name" value="Ubl_ubiquitin_like"/>
    <property type="match status" value="1"/>
</dbReference>
<dbReference type="Pfam" id="PF08817">
    <property type="entry name" value="YukD"/>
    <property type="match status" value="1"/>
</dbReference>
<sequence>MADVNVNFVHPTDGRMISATLDDTMSVQEIIGELITHDFIKNSQQGYNLAIKGGNRMLNHQTLGQAGITHGTTFRVIPATDAGK</sequence>
<dbReference type="STRING" id="880071.Fleli_3902"/>
<dbReference type="EMBL" id="CP003345">
    <property type="protein sequence ID" value="AFM06205.1"/>
    <property type="molecule type" value="Genomic_DNA"/>
</dbReference>
<accession>I4AQH0</accession>
<dbReference type="eggNOG" id="ENOG502ZGUM">
    <property type="taxonomic scope" value="Bacteria"/>
</dbReference>
<evidence type="ECO:0000313" key="1">
    <source>
        <dbReference type="EMBL" id="AFM06205.1"/>
    </source>
</evidence>
<proteinExistence type="predicted"/>
<dbReference type="HOGENOM" id="CLU_2522677_0_0_10"/>
<keyword evidence="2" id="KW-1185">Reference proteome</keyword>
<dbReference type="AlphaFoldDB" id="I4AQH0"/>
<protein>
    <recommendedName>
        <fullName evidence="3">Ubiquitin-like domain-containing protein</fullName>
    </recommendedName>
</protein>
<dbReference type="OrthoDB" id="1447359at2"/>
<name>I4AQH0_BERLS</name>
<evidence type="ECO:0000313" key="2">
    <source>
        <dbReference type="Proteomes" id="UP000006054"/>
    </source>
</evidence>
<dbReference type="Proteomes" id="UP000006054">
    <property type="component" value="Chromosome"/>
</dbReference>
<evidence type="ECO:0008006" key="3">
    <source>
        <dbReference type="Google" id="ProtNLM"/>
    </source>
</evidence>